<dbReference type="EMBL" id="LNZG01000034">
    <property type="protein sequence ID" value="ODA89773.1"/>
    <property type="molecule type" value="Genomic_DNA"/>
</dbReference>
<protein>
    <submittedName>
        <fullName evidence="2">Uncharacterized protein</fullName>
    </submittedName>
</protein>
<keyword evidence="1" id="KW-0812">Transmembrane</keyword>
<dbReference type="Proteomes" id="UP000094426">
    <property type="component" value="Unassembled WGS sequence"/>
</dbReference>
<sequence length="118" mass="12366">MPVAAAGEDLRQVVDAQRVQNAKQLLTPPSPLALSRVSAAAGMRGPESYSELMSGMRGVGGGGVRSRVSGGDAEAQKALNATAPRIPHLFRRIMALFAPYRAAIALTMALVLIGPRCR</sequence>
<keyword evidence="1" id="KW-1133">Transmembrane helix</keyword>
<evidence type="ECO:0000313" key="3">
    <source>
        <dbReference type="Proteomes" id="UP000094426"/>
    </source>
</evidence>
<dbReference type="AlphaFoldDB" id="A0A1E2SJ39"/>
<comment type="caution">
    <text evidence="2">The sequence shown here is derived from an EMBL/GenBank/DDBJ whole genome shotgun (WGS) entry which is preliminary data.</text>
</comment>
<evidence type="ECO:0000256" key="1">
    <source>
        <dbReference type="SAM" id="Phobius"/>
    </source>
</evidence>
<gene>
    <name evidence="2" type="ORF">ATY41_03715</name>
</gene>
<proteinExistence type="predicted"/>
<name>A0A1E2SJ39_LEIXY</name>
<accession>A0A1E2SJ39</accession>
<keyword evidence="1" id="KW-0472">Membrane</keyword>
<feature type="transmembrane region" description="Helical" evidence="1">
    <location>
        <begin position="93"/>
        <end position="113"/>
    </location>
</feature>
<evidence type="ECO:0000313" key="2">
    <source>
        <dbReference type="EMBL" id="ODA89773.1"/>
    </source>
</evidence>
<organism evidence="2 3">
    <name type="scientific">Leifsonia xyli subsp. xyli</name>
    <dbReference type="NCBI Taxonomy" id="59736"/>
    <lineage>
        <taxon>Bacteria</taxon>
        <taxon>Bacillati</taxon>
        <taxon>Actinomycetota</taxon>
        <taxon>Actinomycetes</taxon>
        <taxon>Micrococcales</taxon>
        <taxon>Microbacteriaceae</taxon>
        <taxon>Leifsonia</taxon>
    </lineage>
</organism>
<reference evidence="2 3" key="1">
    <citation type="submission" date="2015-11" db="EMBL/GenBank/DDBJ databases">
        <authorList>
            <person name="Zhang Y."/>
            <person name="Guo Z."/>
        </authorList>
    </citation>
    <scope>NUCLEOTIDE SEQUENCE [LARGE SCALE GENOMIC DNA]</scope>
    <source>
        <strain evidence="3">gdw1</strain>
    </source>
</reference>